<keyword evidence="9" id="KW-0460">Magnesium</keyword>
<evidence type="ECO:0000256" key="4">
    <source>
        <dbReference type="ARBA" id="ARBA00021420"/>
    </source>
</evidence>
<evidence type="ECO:0000256" key="8">
    <source>
        <dbReference type="ARBA" id="ARBA00022840"/>
    </source>
</evidence>
<dbReference type="RefSeq" id="WP_156276280.1">
    <property type="nucleotide sequence ID" value="NZ_BAABGI010000003.1"/>
</dbReference>
<evidence type="ECO:0000256" key="9">
    <source>
        <dbReference type="ARBA" id="ARBA00022842"/>
    </source>
</evidence>
<reference evidence="21 22" key="1">
    <citation type="submission" date="2019-07" db="EMBL/GenBank/DDBJ databases">
        <title>Gramella aestuarii sp. nov., isolated from a tidal flat, and emended description of Gramella echinicola.</title>
        <authorList>
            <person name="Liu L."/>
        </authorList>
    </citation>
    <scope>NUCLEOTIDE SEQUENCE [LARGE SCALE GENOMIC DNA]</scope>
    <source>
        <strain evidence="21 22">BS12</strain>
    </source>
</reference>
<accession>A0A7K1LQQ3</accession>
<keyword evidence="11" id="KW-0115">cAMP biosynthesis</keyword>
<proteinExistence type="inferred from homology"/>
<dbReference type="InterPro" id="IPR019734">
    <property type="entry name" value="TPR_rpt"/>
</dbReference>
<sequence length="619" mass="70213">MFSKLMACFITGLIFLIDISLLAQDQKLADSLIHAYKEGNYKDELQVLQEIAEYESDPNVALTYSVLLIEKALTQSNHLYAHSGYLQKGNHLQSLGNYIEALQAYFKSEEHAALAGDELGKAGVLIAIADTYSEMGNSSNAKSYYRKGLKEVRQINDSVVLATTLLNAGDEYLKTKNYDTAMQYFKESGIIFKILDVPIGLAYNFGNSGMVYAETGNDSLAEKNIMQAIVILEELEDYHPIAVYLTYLSDIYLRKNDIEKAFSYAEQSLNLSRQQNLKKEISEAHLKLAELNKTVGDYEKAYGHFEDHILYRDSIRNIEAVQEMARLRTENEVAKKQTEVDLLEQKEKTQSAIVVATGIGMLFIGLIAFGLYRRNKFISRTKSIIEKERNRSDRLLQNILPEETALELKNSGKVKSKRFDSVSVLFGDFVGFTRYSERLSPEELVDCVDFYFSKFDEIVEKYGLEKIKTLGDCYMCAGGLPFPVKDHAQRLTLAAFEMQEFVSTFKAKSELASERIKFNIKIGINSGPVVAGVVGTKKFAYDIWGDTVNIASRMESHSEPGQINISESTYKLIDHNFICEHRGEIEVKNKGLMRMYYVKGIKEHARKMIDFKEPLLENK</sequence>
<evidence type="ECO:0000256" key="5">
    <source>
        <dbReference type="ARBA" id="ARBA00022692"/>
    </source>
</evidence>
<dbReference type="EC" id="4.6.1.1" evidence="3"/>
<keyword evidence="5 19" id="KW-0812">Transmembrane</keyword>
<name>A0A7K1LQQ3_9FLAO</name>
<evidence type="ECO:0000259" key="20">
    <source>
        <dbReference type="PROSITE" id="PS50125"/>
    </source>
</evidence>
<evidence type="ECO:0000313" key="21">
    <source>
        <dbReference type="EMBL" id="MUP42790.1"/>
    </source>
</evidence>
<organism evidence="21 22">
    <name type="scientific">Christiangramia aestuarii</name>
    <dbReference type="NCBI Taxonomy" id="1028746"/>
    <lineage>
        <taxon>Bacteria</taxon>
        <taxon>Pseudomonadati</taxon>
        <taxon>Bacteroidota</taxon>
        <taxon>Flavobacteriia</taxon>
        <taxon>Flavobacteriales</taxon>
        <taxon>Flavobacteriaceae</taxon>
        <taxon>Christiangramia</taxon>
    </lineage>
</organism>
<comment type="subunit">
    <text evidence="16">Homodimer. Can also exist as monomer.</text>
</comment>
<dbReference type="GO" id="GO:0004016">
    <property type="term" value="F:adenylate cyclase activity"/>
    <property type="evidence" value="ECO:0007669"/>
    <property type="project" value="UniProtKB-EC"/>
</dbReference>
<dbReference type="CDD" id="cd07302">
    <property type="entry name" value="CHD"/>
    <property type="match status" value="1"/>
</dbReference>
<keyword evidence="18" id="KW-0175">Coiled coil</keyword>
<evidence type="ECO:0000256" key="2">
    <source>
        <dbReference type="ARBA" id="ARBA00004370"/>
    </source>
</evidence>
<dbReference type="PANTHER" id="PTHR11920">
    <property type="entry name" value="GUANYLYL CYCLASE"/>
    <property type="match status" value="1"/>
</dbReference>
<dbReference type="PROSITE" id="PS50125">
    <property type="entry name" value="GUANYLATE_CYCLASE_2"/>
    <property type="match status" value="1"/>
</dbReference>
<evidence type="ECO:0000256" key="17">
    <source>
        <dbReference type="RuleBase" id="RU000405"/>
    </source>
</evidence>
<keyword evidence="7" id="KW-0547">Nucleotide-binding</keyword>
<dbReference type="InterPro" id="IPR029787">
    <property type="entry name" value="Nucleotide_cyclase"/>
</dbReference>
<evidence type="ECO:0000256" key="16">
    <source>
        <dbReference type="ARBA" id="ARBA00064436"/>
    </source>
</evidence>
<dbReference type="SMART" id="SM00028">
    <property type="entry name" value="TPR"/>
    <property type="match status" value="5"/>
</dbReference>
<evidence type="ECO:0000256" key="11">
    <source>
        <dbReference type="ARBA" id="ARBA00022998"/>
    </source>
</evidence>
<dbReference type="Pfam" id="PF13424">
    <property type="entry name" value="TPR_12"/>
    <property type="match status" value="1"/>
</dbReference>
<dbReference type="InterPro" id="IPR011990">
    <property type="entry name" value="TPR-like_helical_dom_sf"/>
</dbReference>
<feature type="domain" description="Guanylate cyclase" evidence="20">
    <location>
        <begin position="423"/>
        <end position="555"/>
    </location>
</feature>
<dbReference type="PANTHER" id="PTHR11920:SF335">
    <property type="entry name" value="GUANYLATE CYCLASE"/>
    <property type="match status" value="1"/>
</dbReference>
<evidence type="ECO:0000256" key="3">
    <source>
        <dbReference type="ARBA" id="ARBA00012201"/>
    </source>
</evidence>
<comment type="catalytic activity">
    <reaction evidence="1">
        <text>ATP = 3',5'-cyclic AMP + diphosphate</text>
        <dbReference type="Rhea" id="RHEA:15389"/>
        <dbReference type="ChEBI" id="CHEBI:30616"/>
        <dbReference type="ChEBI" id="CHEBI:33019"/>
        <dbReference type="ChEBI" id="CHEBI:58165"/>
        <dbReference type="EC" id="4.6.1.1"/>
    </reaction>
</comment>
<dbReference type="GO" id="GO:0005886">
    <property type="term" value="C:plasma membrane"/>
    <property type="evidence" value="ECO:0007669"/>
    <property type="project" value="UniProtKB-ARBA"/>
</dbReference>
<keyword evidence="8" id="KW-0067">ATP-binding</keyword>
<protein>
    <recommendedName>
        <fullName evidence="4">Adenylate cyclase</fullName>
        <ecNumber evidence="3">4.6.1.1</ecNumber>
    </recommendedName>
    <alternativeName>
        <fullName evidence="14">ATP pyrophosphate-lyase</fullName>
    </alternativeName>
    <alternativeName>
        <fullName evidence="15">Adenylyl cyclase</fullName>
    </alternativeName>
</protein>
<keyword evidence="6" id="KW-0479">Metal-binding</keyword>
<evidence type="ECO:0000256" key="19">
    <source>
        <dbReference type="SAM" id="Phobius"/>
    </source>
</evidence>
<dbReference type="OrthoDB" id="9806704at2"/>
<dbReference type="InterPro" id="IPR001054">
    <property type="entry name" value="A/G_cyclase"/>
</dbReference>
<feature type="coiled-coil region" evidence="18">
    <location>
        <begin position="274"/>
        <end position="346"/>
    </location>
</feature>
<comment type="similarity">
    <text evidence="17">Belongs to the adenylyl cyclase class-4/guanylyl cyclase family.</text>
</comment>
<dbReference type="GO" id="GO:0046872">
    <property type="term" value="F:metal ion binding"/>
    <property type="evidence" value="ECO:0007669"/>
    <property type="project" value="UniProtKB-KW"/>
</dbReference>
<comment type="caution">
    <text evidence="21">The sequence shown here is derived from an EMBL/GenBank/DDBJ whole genome shotgun (WGS) entry which is preliminary data.</text>
</comment>
<dbReference type="SMART" id="SM00044">
    <property type="entry name" value="CYCc"/>
    <property type="match status" value="1"/>
</dbReference>
<evidence type="ECO:0000256" key="13">
    <source>
        <dbReference type="ARBA" id="ARBA00023239"/>
    </source>
</evidence>
<keyword evidence="22" id="KW-1185">Reference proteome</keyword>
<gene>
    <name evidence="21" type="ORF">FLP08_09400</name>
</gene>
<dbReference type="Proteomes" id="UP000460416">
    <property type="component" value="Unassembled WGS sequence"/>
</dbReference>
<dbReference type="GO" id="GO:0035556">
    <property type="term" value="P:intracellular signal transduction"/>
    <property type="evidence" value="ECO:0007669"/>
    <property type="project" value="InterPro"/>
</dbReference>
<dbReference type="Pfam" id="PF00211">
    <property type="entry name" value="Guanylate_cyc"/>
    <property type="match status" value="1"/>
</dbReference>
<dbReference type="InterPro" id="IPR018297">
    <property type="entry name" value="A/G_cyclase_CS"/>
</dbReference>
<dbReference type="Pfam" id="PF13181">
    <property type="entry name" value="TPR_8"/>
    <property type="match status" value="2"/>
</dbReference>
<keyword evidence="10 19" id="KW-1133">Transmembrane helix</keyword>
<dbReference type="SUPFAM" id="SSF48452">
    <property type="entry name" value="TPR-like"/>
    <property type="match status" value="2"/>
</dbReference>
<dbReference type="Gene3D" id="3.30.70.1230">
    <property type="entry name" value="Nucleotide cyclase"/>
    <property type="match status" value="1"/>
</dbReference>
<dbReference type="SUPFAM" id="SSF55073">
    <property type="entry name" value="Nucleotide cyclase"/>
    <property type="match status" value="1"/>
</dbReference>
<dbReference type="FunFam" id="3.30.70.1230:FF:000033">
    <property type="entry name" value="Adenylate cyclase"/>
    <property type="match status" value="1"/>
</dbReference>
<evidence type="ECO:0000256" key="7">
    <source>
        <dbReference type="ARBA" id="ARBA00022741"/>
    </source>
</evidence>
<dbReference type="PROSITE" id="PS00452">
    <property type="entry name" value="GUANYLATE_CYCLASE_1"/>
    <property type="match status" value="1"/>
</dbReference>
<feature type="transmembrane region" description="Helical" evidence="19">
    <location>
        <begin position="352"/>
        <end position="372"/>
    </location>
</feature>
<evidence type="ECO:0000256" key="15">
    <source>
        <dbReference type="ARBA" id="ARBA00032637"/>
    </source>
</evidence>
<evidence type="ECO:0000256" key="12">
    <source>
        <dbReference type="ARBA" id="ARBA00023136"/>
    </source>
</evidence>
<comment type="subcellular location">
    <subcellularLocation>
        <location evidence="2">Membrane</location>
    </subcellularLocation>
</comment>
<evidence type="ECO:0000256" key="18">
    <source>
        <dbReference type="SAM" id="Coils"/>
    </source>
</evidence>
<evidence type="ECO:0000313" key="22">
    <source>
        <dbReference type="Proteomes" id="UP000460416"/>
    </source>
</evidence>
<dbReference type="GO" id="GO:0006171">
    <property type="term" value="P:cAMP biosynthetic process"/>
    <property type="evidence" value="ECO:0007669"/>
    <property type="project" value="UniProtKB-KW"/>
</dbReference>
<dbReference type="InterPro" id="IPR050401">
    <property type="entry name" value="Cyclic_nucleotide_synthase"/>
</dbReference>
<keyword evidence="12 19" id="KW-0472">Membrane</keyword>
<dbReference type="EMBL" id="VJVW01000003">
    <property type="protein sequence ID" value="MUP42790.1"/>
    <property type="molecule type" value="Genomic_DNA"/>
</dbReference>
<evidence type="ECO:0000256" key="1">
    <source>
        <dbReference type="ARBA" id="ARBA00001593"/>
    </source>
</evidence>
<evidence type="ECO:0000256" key="10">
    <source>
        <dbReference type="ARBA" id="ARBA00022989"/>
    </source>
</evidence>
<keyword evidence="13 17" id="KW-0456">Lyase</keyword>
<dbReference type="AlphaFoldDB" id="A0A7K1LQQ3"/>
<dbReference type="Gene3D" id="1.25.40.10">
    <property type="entry name" value="Tetratricopeptide repeat domain"/>
    <property type="match status" value="1"/>
</dbReference>
<evidence type="ECO:0000256" key="14">
    <source>
        <dbReference type="ARBA" id="ARBA00032597"/>
    </source>
</evidence>
<dbReference type="GO" id="GO:0005524">
    <property type="term" value="F:ATP binding"/>
    <property type="evidence" value="ECO:0007669"/>
    <property type="project" value="UniProtKB-KW"/>
</dbReference>
<evidence type="ECO:0000256" key="6">
    <source>
        <dbReference type="ARBA" id="ARBA00022723"/>
    </source>
</evidence>